<sequence>MKCYVVDAFAEKLFEGNPAASDRVTISGSAVLYSIADLQIR</sequence>
<gene>
    <name evidence="1" type="ORF">MJB10_12110</name>
</gene>
<dbReference type="AlphaFoldDB" id="A0AA96LVE6"/>
<dbReference type="KEGG" id="proo:MJB10_12110"/>
<protein>
    <submittedName>
        <fullName evidence="1">Uncharacterized protein</fullName>
    </submittedName>
</protein>
<proteinExistence type="predicted"/>
<reference evidence="1" key="1">
    <citation type="submission" date="2022-02" db="EMBL/GenBank/DDBJ databases">
        <title>Paenibacillus sp. MBLB1832 Whole Genome Shotgun Sequencing.</title>
        <authorList>
            <person name="Hwang C.Y."/>
            <person name="Cho E.-S."/>
            <person name="Seo M.-J."/>
        </authorList>
    </citation>
    <scope>NUCLEOTIDE SEQUENCE</scope>
    <source>
        <strain evidence="1">MBLB1832</strain>
    </source>
</reference>
<dbReference type="EMBL" id="CP130319">
    <property type="protein sequence ID" value="WNR46798.1"/>
    <property type="molecule type" value="Genomic_DNA"/>
</dbReference>
<organism evidence="1 2">
    <name type="scientific">Paenibacillus roseopurpureus</name>
    <dbReference type="NCBI Taxonomy" id="2918901"/>
    <lineage>
        <taxon>Bacteria</taxon>
        <taxon>Bacillati</taxon>
        <taxon>Bacillota</taxon>
        <taxon>Bacilli</taxon>
        <taxon>Bacillales</taxon>
        <taxon>Paenibacillaceae</taxon>
        <taxon>Paenibacillus</taxon>
    </lineage>
</organism>
<evidence type="ECO:0000313" key="1">
    <source>
        <dbReference type="EMBL" id="WNR46798.1"/>
    </source>
</evidence>
<dbReference type="RefSeq" id="WP_314805174.1">
    <property type="nucleotide sequence ID" value="NZ_CP130319.1"/>
</dbReference>
<evidence type="ECO:0000313" key="2">
    <source>
        <dbReference type="Proteomes" id="UP001304650"/>
    </source>
</evidence>
<accession>A0AA96LVE6</accession>
<keyword evidence="2" id="KW-1185">Reference proteome</keyword>
<dbReference type="Proteomes" id="UP001304650">
    <property type="component" value="Chromosome"/>
</dbReference>
<name>A0AA96LVE6_9BACL</name>